<dbReference type="Proteomes" id="UP001492380">
    <property type="component" value="Unassembled WGS sequence"/>
</dbReference>
<reference evidence="1 2" key="1">
    <citation type="submission" date="2024-04" db="EMBL/GenBank/DDBJ databases">
        <title>Phyllosticta paracitricarpa is synonymous to the EU quarantine fungus P. citricarpa based on phylogenomic analyses.</title>
        <authorList>
            <consortium name="Lawrence Berkeley National Laboratory"/>
            <person name="Van Ingen-Buijs V.A."/>
            <person name="Van Westerhoven A.C."/>
            <person name="Haridas S."/>
            <person name="Skiadas P."/>
            <person name="Martin F."/>
            <person name="Groenewald J.Z."/>
            <person name="Crous P.W."/>
            <person name="Seidl M.F."/>
        </authorList>
    </citation>
    <scope>NUCLEOTIDE SEQUENCE [LARGE SCALE GENOMIC DNA]</scope>
    <source>
        <strain evidence="1 2">CBS 123374</strain>
    </source>
</reference>
<dbReference type="EMBL" id="JBBWRZ010000007">
    <property type="protein sequence ID" value="KAK8232553.1"/>
    <property type="molecule type" value="Genomic_DNA"/>
</dbReference>
<accession>A0ABR1YL93</accession>
<protein>
    <submittedName>
        <fullName evidence="1">Uncharacterized protein</fullName>
    </submittedName>
</protein>
<name>A0ABR1YL93_9PEZI</name>
<organism evidence="1 2">
    <name type="scientific">Phyllosticta capitalensis</name>
    <dbReference type="NCBI Taxonomy" id="121624"/>
    <lineage>
        <taxon>Eukaryota</taxon>
        <taxon>Fungi</taxon>
        <taxon>Dikarya</taxon>
        <taxon>Ascomycota</taxon>
        <taxon>Pezizomycotina</taxon>
        <taxon>Dothideomycetes</taxon>
        <taxon>Dothideomycetes incertae sedis</taxon>
        <taxon>Botryosphaeriales</taxon>
        <taxon>Phyllostictaceae</taxon>
        <taxon>Phyllosticta</taxon>
    </lineage>
</organism>
<keyword evidence="2" id="KW-1185">Reference proteome</keyword>
<comment type="caution">
    <text evidence="1">The sequence shown here is derived from an EMBL/GenBank/DDBJ whole genome shotgun (WGS) entry which is preliminary data.</text>
</comment>
<evidence type="ECO:0000313" key="1">
    <source>
        <dbReference type="EMBL" id="KAK8232553.1"/>
    </source>
</evidence>
<gene>
    <name evidence="1" type="ORF">HDK90DRAFT_490473</name>
</gene>
<evidence type="ECO:0000313" key="2">
    <source>
        <dbReference type="Proteomes" id="UP001492380"/>
    </source>
</evidence>
<proteinExistence type="predicted"/>
<sequence length="306" mass="35192">MIRWRIVRRKVKHLQAKDVPPQCCDFCSWTVAVWMCAKAMSTMNSLHAPSIFYLLVAHWYRWLRTSPLVTRDCFRQERRRPHPTIYTVGIIVRPGTFTTCFSLRLKDHTAKLSLACPQFAAWPAVPPSNTPLRALSCARPRLHNLARLCAAWRLAACRCWCLQSFPFQHLAQNSSARNSSNPRKSRIWAEPFAGKPSGPPSPSRTFSCRRRRCLARSSFHRKVALHPLSPWSPTGNVSALRSLDRRVAALAVVHFFVNISFPCSLSTMKLDRESARKPPEIPIARMAQELEALRLLRRQRSERLFR</sequence>